<dbReference type="Proteomes" id="UP000271631">
    <property type="component" value="Unassembled WGS sequence"/>
</dbReference>
<sequence>MRFSSFSSLDCVSFPIMTTSSTIMCRENSLALSIACCLMGRGKVRSNASSSEMKRFSTSSSSRNSSLNVAPSSMTLLSTRMMPSASNTFCLIASRFMKAPDVDLVRFSRRTSLTSPNLKASSNRCRGDGLPRRSGGVLFKLRRCSTGGYAGPQVMAQRSMLD</sequence>
<dbReference type="EMBL" id="RBUQ01000285">
    <property type="protein sequence ID" value="RMV30923.1"/>
    <property type="molecule type" value="Genomic_DNA"/>
</dbReference>
<dbReference type="AlphaFoldDB" id="A0A3M6BH69"/>
<name>A0A3M6BH69_PSEYM</name>
<protein>
    <submittedName>
        <fullName evidence="1">Uncharacterized protein</fullName>
    </submittedName>
</protein>
<accession>A0A3M6BH69</accession>
<proteinExistence type="predicted"/>
<organism evidence="1 2">
    <name type="scientific">Pseudomonas syringae pv. maculicola</name>
    <dbReference type="NCBI Taxonomy" id="59511"/>
    <lineage>
        <taxon>Bacteria</taxon>
        <taxon>Pseudomonadati</taxon>
        <taxon>Pseudomonadota</taxon>
        <taxon>Gammaproteobacteria</taxon>
        <taxon>Pseudomonadales</taxon>
        <taxon>Pseudomonadaceae</taxon>
        <taxon>Pseudomonas</taxon>
    </lineage>
</organism>
<evidence type="ECO:0000313" key="1">
    <source>
        <dbReference type="EMBL" id="RMV30923.1"/>
    </source>
</evidence>
<reference evidence="1 2" key="1">
    <citation type="submission" date="2018-08" db="EMBL/GenBank/DDBJ databases">
        <title>Recombination of ecologically and evolutionarily significant loci maintains genetic cohesion in the Pseudomonas syringae species complex.</title>
        <authorList>
            <person name="Dillon M."/>
            <person name="Thakur S."/>
            <person name="Almeida R.N.D."/>
            <person name="Weir B.S."/>
            <person name="Guttman D.S."/>
        </authorList>
    </citation>
    <scope>NUCLEOTIDE SEQUENCE [LARGE SCALE GENOMIC DNA]</scope>
    <source>
        <strain evidence="1 2">ICMP 11281</strain>
    </source>
</reference>
<evidence type="ECO:0000313" key="2">
    <source>
        <dbReference type="Proteomes" id="UP000271631"/>
    </source>
</evidence>
<comment type="caution">
    <text evidence="1">The sequence shown here is derived from an EMBL/GenBank/DDBJ whole genome shotgun (WGS) entry which is preliminary data.</text>
</comment>
<gene>
    <name evidence="1" type="ORF">ALP13_05093</name>
</gene>